<dbReference type="EMBL" id="JAPDMZ010000254">
    <property type="protein sequence ID" value="KAK0544946.1"/>
    <property type="molecule type" value="Genomic_DNA"/>
</dbReference>
<dbReference type="SUPFAM" id="SSF50814">
    <property type="entry name" value="Lipocalins"/>
    <property type="match status" value="1"/>
</dbReference>
<gene>
    <name evidence="2" type="ORF">OC846_005855</name>
</gene>
<accession>A0AAN6GJZ8</accession>
<feature type="non-terminal residue" evidence="2">
    <location>
        <position position="197"/>
    </location>
</feature>
<keyword evidence="3" id="KW-1185">Reference proteome</keyword>
<dbReference type="InterPro" id="IPR000566">
    <property type="entry name" value="Lipocln_cytosolic_FA-bd_dom"/>
</dbReference>
<dbReference type="Proteomes" id="UP001176517">
    <property type="component" value="Unassembled WGS sequence"/>
</dbReference>
<comment type="caution">
    <text evidence="2">The sequence shown here is derived from an EMBL/GenBank/DDBJ whole genome shotgun (WGS) entry which is preliminary data.</text>
</comment>
<dbReference type="Pfam" id="PF08212">
    <property type="entry name" value="Lipocalin_2"/>
    <property type="match status" value="1"/>
</dbReference>
<evidence type="ECO:0000313" key="3">
    <source>
        <dbReference type="Proteomes" id="UP001176517"/>
    </source>
</evidence>
<protein>
    <recommendedName>
        <fullName evidence="1">Lipocalin/cytosolic fatty-acid binding domain-containing protein</fullName>
    </recommendedName>
</protein>
<dbReference type="Gene3D" id="2.40.128.20">
    <property type="match status" value="1"/>
</dbReference>
<evidence type="ECO:0000259" key="1">
    <source>
        <dbReference type="Pfam" id="PF08212"/>
    </source>
</evidence>
<feature type="domain" description="Lipocalin/cytosolic fatty-acid binding" evidence="1">
    <location>
        <begin position="66"/>
        <end position="193"/>
    </location>
</feature>
<name>A0AAN6GJZ8_9BASI</name>
<sequence length="197" mass="21466">MALKSIVRNLIDRAWLLTTSAPQLLLTGRTAELLSLPTFQPGVGAAPTHHFNASQYIGTEADPAIWYQLASSHHRFDTGCSCTSAKYASLPNGSIALENFCTRNHTERSSVGGIAVPTAEKFGEGTFQVRLGPSAGNGPCGPEAPNYIVAKAYQEQQKHHHHPGDDGVYQTVIIGEQNFEGWFLLSRDKEAPRHKLE</sequence>
<dbReference type="InterPro" id="IPR012674">
    <property type="entry name" value="Calycin"/>
</dbReference>
<reference evidence="2" key="1">
    <citation type="journal article" date="2023" name="PhytoFront">
        <title>Draft Genome Resources of Seven Strains of Tilletia horrida, Causal Agent of Kernel Smut of Rice.</title>
        <authorList>
            <person name="Khanal S."/>
            <person name="Antony Babu S."/>
            <person name="Zhou X.G."/>
        </authorList>
    </citation>
    <scope>NUCLEOTIDE SEQUENCE</scope>
    <source>
        <strain evidence="2">TX6</strain>
    </source>
</reference>
<organism evidence="2 3">
    <name type="scientific">Tilletia horrida</name>
    <dbReference type="NCBI Taxonomy" id="155126"/>
    <lineage>
        <taxon>Eukaryota</taxon>
        <taxon>Fungi</taxon>
        <taxon>Dikarya</taxon>
        <taxon>Basidiomycota</taxon>
        <taxon>Ustilaginomycotina</taxon>
        <taxon>Exobasidiomycetes</taxon>
        <taxon>Tilletiales</taxon>
        <taxon>Tilletiaceae</taxon>
        <taxon>Tilletia</taxon>
    </lineage>
</organism>
<evidence type="ECO:0000313" key="2">
    <source>
        <dbReference type="EMBL" id="KAK0544946.1"/>
    </source>
</evidence>
<proteinExistence type="predicted"/>
<dbReference type="AlphaFoldDB" id="A0AAN6GJZ8"/>